<dbReference type="InterPro" id="IPR024434">
    <property type="entry name" value="TSCPD_dom"/>
</dbReference>
<evidence type="ECO:0000256" key="8">
    <source>
        <dbReference type="ARBA" id="ARBA00023002"/>
    </source>
</evidence>
<keyword evidence="10 13" id="KW-0170">Cobalt</keyword>
<evidence type="ECO:0000256" key="13">
    <source>
        <dbReference type="RuleBase" id="RU364064"/>
    </source>
</evidence>
<dbReference type="AlphaFoldDB" id="A0A1Y5SUT1"/>
<dbReference type="CDD" id="cd02888">
    <property type="entry name" value="RNR_II_dimer"/>
    <property type="match status" value="1"/>
</dbReference>
<name>A0A1Y5SUT1_9PROT</name>
<dbReference type="InterPro" id="IPR013344">
    <property type="entry name" value="RNR_NrdJ/NrdZ"/>
</dbReference>
<evidence type="ECO:0000259" key="16">
    <source>
        <dbReference type="Pfam" id="PF12637"/>
    </source>
</evidence>
<reference evidence="17 18" key="1">
    <citation type="submission" date="2017-03" db="EMBL/GenBank/DDBJ databases">
        <authorList>
            <person name="Afonso C.L."/>
            <person name="Miller P.J."/>
            <person name="Scott M.A."/>
            <person name="Spackman E."/>
            <person name="Goraichik I."/>
            <person name="Dimitrov K.M."/>
            <person name="Suarez D.L."/>
            <person name="Swayne D.E."/>
        </authorList>
    </citation>
    <scope>NUCLEOTIDE SEQUENCE [LARGE SCALE GENOMIC DNA]</scope>
    <source>
        <strain evidence="17 18">CECT 7691</strain>
    </source>
</reference>
<keyword evidence="6 13" id="KW-0237">DNA synthesis</keyword>
<feature type="domain" description="Ribonucleotide reductase large subunit C-terminal" evidence="14">
    <location>
        <begin position="198"/>
        <end position="751"/>
    </location>
</feature>
<evidence type="ECO:0000313" key="18">
    <source>
        <dbReference type="Proteomes" id="UP000193200"/>
    </source>
</evidence>
<evidence type="ECO:0000256" key="6">
    <source>
        <dbReference type="ARBA" id="ARBA00022634"/>
    </source>
</evidence>
<comment type="cofactor">
    <cofactor evidence="1 13">
        <name>adenosylcob(III)alamin</name>
        <dbReference type="ChEBI" id="CHEBI:18408"/>
    </cofactor>
</comment>
<evidence type="ECO:0000256" key="9">
    <source>
        <dbReference type="ARBA" id="ARBA00023157"/>
    </source>
</evidence>
<dbReference type="Pfam" id="PF08471">
    <property type="entry name" value="Ribonuc_red_2_N"/>
    <property type="match status" value="1"/>
</dbReference>
<dbReference type="EMBL" id="FWFR01000001">
    <property type="protein sequence ID" value="SLN48815.1"/>
    <property type="molecule type" value="Genomic_DNA"/>
</dbReference>
<dbReference type="FunFam" id="3.20.70.20:FF:000016">
    <property type="entry name" value="Vitamin B12-dependent ribonucleotide reductase"/>
    <property type="match status" value="1"/>
</dbReference>
<dbReference type="SUPFAM" id="SSF51998">
    <property type="entry name" value="PFL-like glycyl radical enzymes"/>
    <property type="match status" value="1"/>
</dbReference>
<keyword evidence="9" id="KW-1015">Disulfide bond</keyword>
<evidence type="ECO:0000259" key="14">
    <source>
        <dbReference type="Pfam" id="PF02867"/>
    </source>
</evidence>
<dbReference type="Pfam" id="PF02867">
    <property type="entry name" value="Ribonuc_red_lgC"/>
    <property type="match status" value="2"/>
</dbReference>
<feature type="domain" description="Ribonucleotide reductase large subunit C-terminal" evidence="14">
    <location>
        <begin position="808"/>
        <end position="912"/>
    </location>
</feature>
<evidence type="ECO:0000256" key="7">
    <source>
        <dbReference type="ARBA" id="ARBA00022741"/>
    </source>
</evidence>
<evidence type="ECO:0000256" key="10">
    <source>
        <dbReference type="ARBA" id="ARBA00023285"/>
    </source>
</evidence>
<dbReference type="NCBIfam" id="TIGR02504">
    <property type="entry name" value="NrdJ_Z"/>
    <property type="match status" value="1"/>
</dbReference>
<evidence type="ECO:0000256" key="3">
    <source>
        <dbReference type="ARBA" id="ARBA00012274"/>
    </source>
</evidence>
<keyword evidence="5 13" id="KW-0846">Cobalamin</keyword>
<dbReference type="InterPro" id="IPR050862">
    <property type="entry name" value="RdRp_reductase_class-2"/>
</dbReference>
<comment type="catalytic activity">
    <reaction evidence="12 13">
        <text>a 2'-deoxyribonucleoside 5'-diphosphate + [thioredoxin]-disulfide + H2O = a ribonucleoside 5'-diphosphate + [thioredoxin]-dithiol</text>
        <dbReference type="Rhea" id="RHEA:23252"/>
        <dbReference type="Rhea" id="RHEA-COMP:10698"/>
        <dbReference type="Rhea" id="RHEA-COMP:10700"/>
        <dbReference type="ChEBI" id="CHEBI:15377"/>
        <dbReference type="ChEBI" id="CHEBI:29950"/>
        <dbReference type="ChEBI" id="CHEBI:50058"/>
        <dbReference type="ChEBI" id="CHEBI:57930"/>
        <dbReference type="ChEBI" id="CHEBI:73316"/>
        <dbReference type="EC" id="1.17.4.1"/>
    </reaction>
</comment>
<dbReference type="InParanoid" id="A0A1Y5SUT1"/>
<dbReference type="OrthoDB" id="9762933at2"/>
<dbReference type="InterPro" id="IPR029072">
    <property type="entry name" value="YebC-like"/>
</dbReference>
<dbReference type="Pfam" id="PF12637">
    <property type="entry name" value="TSCPD"/>
    <property type="match status" value="1"/>
</dbReference>
<evidence type="ECO:0000256" key="1">
    <source>
        <dbReference type="ARBA" id="ARBA00001922"/>
    </source>
</evidence>
<gene>
    <name evidence="17" type="primary">nrdJ</name>
    <name evidence="17" type="ORF">OCH7691_02120</name>
</gene>
<dbReference type="RefSeq" id="WP_085883319.1">
    <property type="nucleotide sequence ID" value="NZ_FWFR01000001.1"/>
</dbReference>
<dbReference type="GO" id="GO:0004748">
    <property type="term" value="F:ribonucleoside-diphosphate reductase activity, thioredoxin disulfide as acceptor"/>
    <property type="evidence" value="ECO:0007669"/>
    <property type="project" value="UniProtKB-EC"/>
</dbReference>
<dbReference type="SUPFAM" id="SSF75625">
    <property type="entry name" value="YebC-like"/>
    <property type="match status" value="1"/>
</dbReference>
<evidence type="ECO:0000259" key="15">
    <source>
        <dbReference type="Pfam" id="PF08471"/>
    </source>
</evidence>
<dbReference type="GO" id="GO:0031419">
    <property type="term" value="F:cobalamin binding"/>
    <property type="evidence" value="ECO:0007669"/>
    <property type="project" value="UniProtKB-KW"/>
</dbReference>
<dbReference type="EC" id="1.17.4.1" evidence="3 13"/>
<keyword evidence="7 13" id="KW-0547">Nucleotide-binding</keyword>
<keyword evidence="18" id="KW-1185">Reference proteome</keyword>
<proteinExistence type="inferred from homology"/>
<dbReference type="NCBIfam" id="NF005736">
    <property type="entry name" value="PRK07562.1"/>
    <property type="match status" value="1"/>
</dbReference>
<dbReference type="PRINTS" id="PR01183">
    <property type="entry name" value="RIBORDTASEM1"/>
</dbReference>
<protein>
    <recommendedName>
        <fullName evidence="4 13">Vitamin B12-dependent ribonucleotide reductase</fullName>
        <ecNumber evidence="3 13">1.17.4.1</ecNumber>
    </recommendedName>
</protein>
<dbReference type="Proteomes" id="UP000193200">
    <property type="component" value="Unassembled WGS sequence"/>
</dbReference>
<dbReference type="PANTHER" id="PTHR43371">
    <property type="entry name" value="VITAMIN B12-DEPENDENT RIBONUCLEOTIDE REDUCTASE"/>
    <property type="match status" value="1"/>
</dbReference>
<evidence type="ECO:0000256" key="11">
    <source>
        <dbReference type="ARBA" id="ARBA00025437"/>
    </source>
</evidence>
<evidence type="ECO:0000256" key="5">
    <source>
        <dbReference type="ARBA" id="ARBA00022628"/>
    </source>
</evidence>
<feature type="domain" description="Ribonucleotide reductase class II vitamin B12-dependent N-terminal" evidence="15">
    <location>
        <begin position="22"/>
        <end position="147"/>
    </location>
</feature>
<sequence>MRIQRRFTSEGASAYETIAFREAASEIRNPDGSAVFAQGGIAVPTHWSQVACDVLAQKYFRKAGVPAALKTVAEDDVPKWLWRRTADEQALADLPAGKRYGGERDARQVFDRLAGTWTYWAWKGGYFDGESDARAYYDEMRYMLARQMGAPNSPQWFNTGLHWAYGIDGPSQGHYYVDHVTGETVRSVSAYEHPQPHACFIQSVGDDLVNEGGIMDLWVREARLFKYGSGTGTNFSALRGENEPLSGGGRSSGLMSFLKIGDRAAGAIKSGGTTRRAAKMVTLDIDHPDVEAFINWKVAEERKVASLVAGSKLAERHLNRVIGACADEALGEARFDPRRNKALRQAIIEARKAMIPENYVQRVIQFARQGYTAIDFPTYDTDWDSESYLTVSGQNSNNSVRLNNAFLQAVLDNGDWDLIRRTDGEVQKRVSARELWDQIGEAAWQSADPGVQFDSTINEWHTCPADGRINASNPCSEYMFLDDTACNLASLNLMTFHDAESGEFDIEGFRHAVRIWTVTLEISVLMAQFPSARIAELSYRFRTLGLGYANIGALLMANGMSYDSDAGRAFCAAITAFMTGTAYQASAEMAGELGAFPGYEANREAMLRVIRNHARAARGEADGYEELAVAPVPLDIVNCPFPALASAAAESWQAALAGGEAHGFRNAQTTVIAPTGTIGLVMDCDTTGIEPDFAIVKFKKLAGGGYFKIINQTVPRALARLGYSETQIADIADYAVGHGTLEGAPAINHDSLRARGFGSAEIDKVEAALEAAFDIRFVFNKWTLGEAFCTETLGLDAAALNDPGFDLLAALGYSRGEIETANIHCCGAMTVEGAPHLKEEHLPVFDCASPCGRIGRRYLSAESHIRMMAAAQPFISGAISKTINMPNSATVEDCKDAYMLSWRLGLKANALYRDGSKLSQPLNASILEDDSDEGEAAGEVAAKPAAQSAQIIAERIVERFVSERKRLPLRRKGYTQKAVVGGHKVYLRTGEYDDGALGEIFVDMHKEGAAFRSMMNNFAIAISIGLQYGVPLEEFVDAFTFTRFEPSGIVEGNDAIKMSTSILDYVFRELAVSYLGRNDLAHVEPEDLRLDSIGSGERQSAGMMSGVQAETEEGAGGIADYDRVVALASNGYVRSNLYVLHGGAGRQATRGASAVAAGASQAAASVAGGGTGSRINQVTEARMKGYEGDACGECGNFTLVRNGTCLKCNTCGATSGCS</sequence>
<dbReference type="InterPro" id="IPR013678">
    <property type="entry name" value="RNR_2_N"/>
</dbReference>
<evidence type="ECO:0000313" key="17">
    <source>
        <dbReference type="EMBL" id="SLN48815.1"/>
    </source>
</evidence>
<comment type="function">
    <text evidence="11 13">Catalyzes the reduction of ribonucleotides to deoxyribonucleotides. May function to provide a pool of deoxyribonucleotide precursors for DNA repair during oxygen limitation and/or for immediate growth after restoration of oxygen.</text>
</comment>
<dbReference type="GO" id="GO:0050897">
    <property type="term" value="F:cobalt ion binding"/>
    <property type="evidence" value="ECO:0007669"/>
    <property type="project" value="InterPro"/>
</dbReference>
<accession>A0A1Y5SUT1</accession>
<dbReference type="PANTHER" id="PTHR43371:SF1">
    <property type="entry name" value="RIBONUCLEOSIDE-DIPHOSPHATE REDUCTASE"/>
    <property type="match status" value="1"/>
</dbReference>
<comment type="similarity">
    <text evidence="2 13">Belongs to the ribonucleoside diphosphate reductase class-2 family.</text>
</comment>
<feature type="domain" description="TSCPD" evidence="16">
    <location>
        <begin position="968"/>
        <end position="1071"/>
    </location>
</feature>
<dbReference type="InterPro" id="IPR000788">
    <property type="entry name" value="RNR_lg_C"/>
</dbReference>
<evidence type="ECO:0000256" key="12">
    <source>
        <dbReference type="ARBA" id="ARBA00047754"/>
    </source>
</evidence>
<evidence type="ECO:0000256" key="4">
    <source>
        <dbReference type="ARBA" id="ARBA00014409"/>
    </source>
</evidence>
<organism evidence="17 18">
    <name type="scientific">Oceanibacterium hippocampi</name>
    <dbReference type="NCBI Taxonomy" id="745714"/>
    <lineage>
        <taxon>Bacteria</taxon>
        <taxon>Pseudomonadati</taxon>
        <taxon>Pseudomonadota</taxon>
        <taxon>Alphaproteobacteria</taxon>
        <taxon>Sneathiellales</taxon>
        <taxon>Sneathiellaceae</taxon>
        <taxon>Oceanibacterium</taxon>
    </lineage>
</organism>
<dbReference type="GO" id="GO:0071897">
    <property type="term" value="P:DNA biosynthetic process"/>
    <property type="evidence" value="ECO:0007669"/>
    <property type="project" value="UniProtKB-KW"/>
</dbReference>
<dbReference type="Gene3D" id="3.20.70.20">
    <property type="match status" value="3"/>
</dbReference>
<keyword evidence="8 13" id="KW-0560">Oxidoreductase</keyword>
<dbReference type="GO" id="GO:0000166">
    <property type="term" value="F:nucleotide binding"/>
    <property type="evidence" value="ECO:0007669"/>
    <property type="project" value="UniProtKB-KW"/>
</dbReference>
<evidence type="ECO:0000256" key="2">
    <source>
        <dbReference type="ARBA" id="ARBA00007405"/>
    </source>
</evidence>